<dbReference type="STRING" id="1121877.FEAC_16490"/>
<evidence type="ECO:0000259" key="3">
    <source>
        <dbReference type="PROSITE" id="PS51819"/>
    </source>
</evidence>
<evidence type="ECO:0000313" key="5">
    <source>
        <dbReference type="Proteomes" id="UP000032336"/>
    </source>
</evidence>
<evidence type="ECO:0000313" key="4">
    <source>
        <dbReference type="EMBL" id="KJE76569.1"/>
    </source>
</evidence>
<organism evidence="4 5">
    <name type="scientific">Ferrimicrobium acidiphilum DSM 19497</name>
    <dbReference type="NCBI Taxonomy" id="1121877"/>
    <lineage>
        <taxon>Bacteria</taxon>
        <taxon>Bacillati</taxon>
        <taxon>Actinomycetota</taxon>
        <taxon>Acidimicrobiia</taxon>
        <taxon>Acidimicrobiales</taxon>
        <taxon>Acidimicrobiaceae</taxon>
        <taxon>Ferrimicrobium</taxon>
    </lineage>
</organism>
<dbReference type="InterPro" id="IPR017515">
    <property type="entry name" value="MeMalonyl-CoA_epimerase"/>
</dbReference>
<reference evidence="4 5" key="1">
    <citation type="submission" date="2015-01" db="EMBL/GenBank/DDBJ databases">
        <title>Draft genome of the acidophilic iron oxidizer Ferrimicrobium acidiphilum strain T23.</title>
        <authorList>
            <person name="Poehlein A."/>
            <person name="Eisen S."/>
            <person name="Schloemann M."/>
            <person name="Johnson B.D."/>
            <person name="Daniel R."/>
            <person name="Muehling M."/>
        </authorList>
    </citation>
    <scope>NUCLEOTIDE SEQUENCE [LARGE SCALE GENOMIC DNA]</scope>
    <source>
        <strain evidence="4 5">T23</strain>
    </source>
</reference>
<accession>A0A0D8FUD0</accession>
<dbReference type="GO" id="GO:0046491">
    <property type="term" value="P:L-methylmalonyl-CoA metabolic process"/>
    <property type="evidence" value="ECO:0007669"/>
    <property type="project" value="TreeGrafter"/>
</dbReference>
<dbReference type="GO" id="GO:0004493">
    <property type="term" value="F:methylmalonyl-CoA epimerase activity"/>
    <property type="evidence" value="ECO:0007669"/>
    <property type="project" value="TreeGrafter"/>
</dbReference>
<dbReference type="GeneID" id="78372819"/>
<dbReference type="InterPro" id="IPR037523">
    <property type="entry name" value="VOC_core"/>
</dbReference>
<dbReference type="NCBIfam" id="TIGR03081">
    <property type="entry name" value="metmalonyl_epim"/>
    <property type="match status" value="1"/>
</dbReference>
<keyword evidence="2" id="KW-0479">Metal-binding</keyword>
<dbReference type="SUPFAM" id="SSF54593">
    <property type="entry name" value="Glyoxalase/Bleomycin resistance protein/Dihydroxybiphenyl dioxygenase"/>
    <property type="match status" value="1"/>
</dbReference>
<dbReference type="Pfam" id="PF13669">
    <property type="entry name" value="Glyoxalase_4"/>
    <property type="match status" value="1"/>
</dbReference>
<dbReference type="GO" id="GO:0046872">
    <property type="term" value="F:metal ion binding"/>
    <property type="evidence" value="ECO:0007669"/>
    <property type="project" value="UniProtKB-KW"/>
</dbReference>
<keyword evidence="5" id="KW-1185">Reference proteome</keyword>
<dbReference type="OrthoDB" id="4578369at2"/>
<dbReference type="Proteomes" id="UP000032336">
    <property type="component" value="Unassembled WGS sequence"/>
</dbReference>
<evidence type="ECO:0000256" key="2">
    <source>
        <dbReference type="ARBA" id="ARBA00022723"/>
    </source>
</evidence>
<evidence type="ECO:0000256" key="1">
    <source>
        <dbReference type="ARBA" id="ARBA00009308"/>
    </source>
</evidence>
<name>A0A0D8FUD0_9ACTN</name>
<dbReference type="RefSeq" id="WP_035389252.1">
    <property type="nucleotide sequence ID" value="NZ_JQKF01000011.1"/>
</dbReference>
<dbReference type="Gene3D" id="3.10.180.10">
    <property type="entry name" value="2,3-Dihydroxybiphenyl 1,2-Dioxygenase, domain 1"/>
    <property type="match status" value="1"/>
</dbReference>
<comment type="similarity">
    <text evidence="1">Belongs to the methylmalonyl-CoA epimerase family.</text>
</comment>
<dbReference type="eggNOG" id="COG0346">
    <property type="taxonomic scope" value="Bacteria"/>
</dbReference>
<dbReference type="InterPro" id="IPR051785">
    <property type="entry name" value="MMCE/EMCE_epimerase"/>
</dbReference>
<dbReference type="PROSITE" id="PS51819">
    <property type="entry name" value="VOC"/>
    <property type="match status" value="1"/>
</dbReference>
<protein>
    <recommendedName>
        <fullName evidence="3">VOC domain-containing protein</fullName>
    </recommendedName>
</protein>
<dbReference type="CDD" id="cd07249">
    <property type="entry name" value="MMCE"/>
    <property type="match status" value="1"/>
</dbReference>
<feature type="domain" description="VOC" evidence="3">
    <location>
        <begin position="5"/>
        <end position="132"/>
    </location>
</feature>
<comment type="caution">
    <text evidence="4">The sequence shown here is derived from an EMBL/GenBank/DDBJ whole genome shotgun (WGS) entry which is preliminary data.</text>
</comment>
<proteinExistence type="inferred from homology"/>
<sequence>MEITEIDHVAIAVIDLEGAIKRYEILGGLVVHRERVASDGIDEVLLRVAESYIQLLSPFDESSTVARFLDRHGEGLHHIALRVPDCAEALKELVAEGFTLIDDKPRPGSRGTLVAFVHPQSANGTLIELVEERDN</sequence>
<dbReference type="EMBL" id="JXUW01000014">
    <property type="protein sequence ID" value="KJE76569.1"/>
    <property type="molecule type" value="Genomic_DNA"/>
</dbReference>
<dbReference type="PANTHER" id="PTHR43048:SF3">
    <property type="entry name" value="METHYLMALONYL-COA EPIMERASE, MITOCHONDRIAL"/>
    <property type="match status" value="1"/>
</dbReference>
<dbReference type="InterPro" id="IPR029068">
    <property type="entry name" value="Glyas_Bleomycin-R_OHBP_Dase"/>
</dbReference>
<dbReference type="PANTHER" id="PTHR43048">
    <property type="entry name" value="METHYLMALONYL-COA EPIMERASE"/>
    <property type="match status" value="1"/>
</dbReference>
<gene>
    <name evidence="4" type="ORF">FEAC_16490</name>
</gene>
<dbReference type="AlphaFoldDB" id="A0A0D8FUD0"/>